<dbReference type="Pfam" id="PF01408">
    <property type="entry name" value="GFO_IDH_MocA"/>
    <property type="match status" value="1"/>
</dbReference>
<proteinExistence type="predicted"/>
<dbReference type="InterPro" id="IPR055170">
    <property type="entry name" value="GFO_IDH_MocA-like_dom"/>
</dbReference>
<dbReference type="Proteomes" id="UP000194577">
    <property type="component" value="Unassembled WGS sequence"/>
</dbReference>
<dbReference type="RefSeq" id="WP_086615971.1">
    <property type="nucleotide sequence ID" value="NZ_MTPX02000085.1"/>
</dbReference>
<comment type="caution">
    <text evidence="4">The sequence shown here is derived from an EMBL/GenBank/DDBJ whole genome shotgun (WGS) entry which is preliminary data.</text>
</comment>
<feature type="domain" description="GFO/IDH/MocA-like oxidoreductase" evidence="3">
    <location>
        <begin position="151"/>
        <end position="296"/>
    </location>
</feature>
<evidence type="ECO:0000313" key="5">
    <source>
        <dbReference type="Proteomes" id="UP000194577"/>
    </source>
</evidence>
<evidence type="ECO:0000259" key="3">
    <source>
        <dbReference type="Pfam" id="PF22725"/>
    </source>
</evidence>
<dbReference type="SUPFAM" id="SSF51735">
    <property type="entry name" value="NAD(P)-binding Rossmann-fold domains"/>
    <property type="match status" value="1"/>
</dbReference>
<name>A0ABX4M8A6_9ACTO</name>
<dbReference type="InterPro" id="IPR036291">
    <property type="entry name" value="NAD(P)-bd_dom_sf"/>
</dbReference>
<dbReference type="InterPro" id="IPR000683">
    <property type="entry name" value="Gfo/Idh/MocA-like_OxRdtase_N"/>
</dbReference>
<gene>
    <name evidence="4" type="ORF">BW737_015160</name>
</gene>
<dbReference type="Pfam" id="PF22725">
    <property type="entry name" value="GFO_IDH_MocA_C3"/>
    <property type="match status" value="1"/>
</dbReference>
<sequence length="395" mass="42745">MNSKDSSARGRLNVAIVGAGFMGRAHSNAWRQAPKFFDLPLDVSMAVLCRADSARAQEAAELLGWESSESDWRNLLTRDDVDLIDICVPGALHADIAVAALNAGKHVLCEKPLANTVEQAEAMAEAAQRAAARGVQSMVGFSYRRAPAIALARRMVVEGKIGRIQQIRAGYRQDFIVDPNEPLSWRLEKDKAGSGALGDIGAHLIDLCQYLADDTITEVSGTLETFVKRRPLAAPGSGLGGRQAAEGYGDVTVDDAAWFLGRMSQGTVASFEATRFATGRKNELTIEVSGSAGALRWNLEDYNVLEYYDGSEPAVESGFRRILATEPDTPYYHAWWPTGHVIGWEHGFTHQVVDLVNAIASGESPRPTFAEGLSVQRVLAAVERSAASRASWTDV</sequence>
<organism evidence="4 5">
    <name type="scientific">Actinomyces ruminis</name>
    <dbReference type="NCBI Taxonomy" id="1937003"/>
    <lineage>
        <taxon>Bacteria</taxon>
        <taxon>Bacillati</taxon>
        <taxon>Actinomycetota</taxon>
        <taxon>Actinomycetes</taxon>
        <taxon>Actinomycetales</taxon>
        <taxon>Actinomycetaceae</taxon>
        <taxon>Actinomyces</taxon>
    </lineage>
</organism>
<reference evidence="4 5" key="1">
    <citation type="submission" date="2017-10" db="EMBL/GenBank/DDBJ databases">
        <title>Draft genome sequence of cellulolytic Actinomyces sp CtC72 isolated from cattle rumen fluid.</title>
        <authorList>
            <person name="Joshi A.J."/>
            <person name="Vasudevan G."/>
            <person name="Lanjekar V.B."/>
            <person name="Hivarkar S."/>
            <person name="Engineer A."/>
            <person name="Pore S.D."/>
            <person name="Dhakephalkar P.K."/>
            <person name="Dagar S."/>
        </authorList>
    </citation>
    <scope>NUCLEOTIDE SEQUENCE [LARGE SCALE GENOMIC DNA]</scope>
    <source>
        <strain evidence="5">CtC72</strain>
    </source>
</reference>
<dbReference type="EMBL" id="MTPX02000085">
    <property type="protein sequence ID" value="PHP51328.1"/>
    <property type="molecule type" value="Genomic_DNA"/>
</dbReference>
<keyword evidence="5" id="KW-1185">Reference proteome</keyword>
<protein>
    <submittedName>
        <fullName evidence="4">Gfo/Idh/MocA family oxidoreductase</fullName>
    </submittedName>
</protein>
<accession>A0ABX4M8A6</accession>
<dbReference type="InterPro" id="IPR050463">
    <property type="entry name" value="Gfo/Idh/MocA_oxidrdct_glycsds"/>
</dbReference>
<evidence type="ECO:0000313" key="4">
    <source>
        <dbReference type="EMBL" id="PHP51328.1"/>
    </source>
</evidence>
<dbReference type="PANTHER" id="PTHR43818">
    <property type="entry name" value="BCDNA.GH03377"/>
    <property type="match status" value="1"/>
</dbReference>
<keyword evidence="1" id="KW-0560">Oxidoreductase</keyword>
<dbReference type="Gene3D" id="3.40.50.720">
    <property type="entry name" value="NAD(P)-binding Rossmann-like Domain"/>
    <property type="match status" value="1"/>
</dbReference>
<feature type="domain" description="Gfo/Idh/MocA-like oxidoreductase N-terminal" evidence="2">
    <location>
        <begin position="12"/>
        <end position="132"/>
    </location>
</feature>
<dbReference type="PANTHER" id="PTHR43818:SF11">
    <property type="entry name" value="BCDNA.GH03377"/>
    <property type="match status" value="1"/>
</dbReference>
<dbReference type="SUPFAM" id="SSF55347">
    <property type="entry name" value="Glyceraldehyde-3-phosphate dehydrogenase-like, C-terminal domain"/>
    <property type="match status" value="1"/>
</dbReference>
<dbReference type="Gene3D" id="3.30.360.10">
    <property type="entry name" value="Dihydrodipicolinate Reductase, domain 2"/>
    <property type="match status" value="1"/>
</dbReference>
<evidence type="ECO:0000256" key="1">
    <source>
        <dbReference type="ARBA" id="ARBA00023002"/>
    </source>
</evidence>
<evidence type="ECO:0000259" key="2">
    <source>
        <dbReference type="Pfam" id="PF01408"/>
    </source>
</evidence>